<dbReference type="PROSITE" id="PS51750">
    <property type="entry name" value="BRO_N"/>
    <property type="match status" value="1"/>
</dbReference>
<keyword evidence="3" id="KW-1185">Reference proteome</keyword>
<organism evidence="2 3">
    <name type="scientific">Microtetraspora malaysiensis</name>
    <dbReference type="NCBI Taxonomy" id="161358"/>
    <lineage>
        <taxon>Bacteria</taxon>
        <taxon>Bacillati</taxon>
        <taxon>Actinomycetota</taxon>
        <taxon>Actinomycetes</taxon>
        <taxon>Streptosporangiales</taxon>
        <taxon>Streptosporangiaceae</taxon>
        <taxon>Microtetraspora</taxon>
    </lineage>
</organism>
<accession>A0ABW6T318</accession>
<dbReference type="Proteomes" id="UP001602013">
    <property type="component" value="Unassembled WGS sequence"/>
</dbReference>
<proteinExistence type="predicted"/>
<dbReference type="PANTHER" id="PTHR36180:SF2">
    <property type="entry name" value="BRO FAMILY PROTEIN"/>
    <property type="match status" value="1"/>
</dbReference>
<dbReference type="Pfam" id="PF03374">
    <property type="entry name" value="ANT"/>
    <property type="match status" value="1"/>
</dbReference>
<dbReference type="InterPro" id="IPR003497">
    <property type="entry name" value="BRO_N_domain"/>
</dbReference>
<gene>
    <name evidence="2" type="ORF">ACFYXI_39435</name>
</gene>
<dbReference type="SMART" id="SM01040">
    <property type="entry name" value="Bro-N"/>
    <property type="match status" value="1"/>
</dbReference>
<dbReference type="InterPro" id="IPR005039">
    <property type="entry name" value="Ant_C"/>
</dbReference>
<reference evidence="2 3" key="1">
    <citation type="submission" date="2024-10" db="EMBL/GenBank/DDBJ databases">
        <title>The Natural Products Discovery Center: Release of the First 8490 Sequenced Strains for Exploring Actinobacteria Biosynthetic Diversity.</title>
        <authorList>
            <person name="Kalkreuter E."/>
            <person name="Kautsar S.A."/>
            <person name="Yang D."/>
            <person name="Bader C.D."/>
            <person name="Teijaro C.N."/>
            <person name="Fluegel L."/>
            <person name="Davis C.M."/>
            <person name="Simpson J.R."/>
            <person name="Lauterbach L."/>
            <person name="Steele A.D."/>
            <person name="Gui C."/>
            <person name="Meng S."/>
            <person name="Li G."/>
            <person name="Viehrig K."/>
            <person name="Ye F."/>
            <person name="Su P."/>
            <person name="Kiefer A.F."/>
            <person name="Nichols A."/>
            <person name="Cepeda A.J."/>
            <person name="Yan W."/>
            <person name="Fan B."/>
            <person name="Jiang Y."/>
            <person name="Adhikari A."/>
            <person name="Zheng C.-J."/>
            <person name="Schuster L."/>
            <person name="Cowan T.M."/>
            <person name="Smanski M.J."/>
            <person name="Chevrette M.G."/>
            <person name="De Carvalho L.P.S."/>
            <person name="Shen B."/>
        </authorList>
    </citation>
    <scope>NUCLEOTIDE SEQUENCE [LARGE SCALE GENOMIC DNA]</scope>
    <source>
        <strain evidence="2 3">NPDC002173</strain>
    </source>
</reference>
<evidence type="ECO:0000259" key="1">
    <source>
        <dbReference type="PROSITE" id="PS51750"/>
    </source>
</evidence>
<evidence type="ECO:0000313" key="2">
    <source>
        <dbReference type="EMBL" id="MFF3671674.1"/>
    </source>
</evidence>
<dbReference type="RefSeq" id="WP_387417842.1">
    <property type="nucleotide sequence ID" value="NZ_JBIASD010000052.1"/>
</dbReference>
<dbReference type="Pfam" id="PF02498">
    <property type="entry name" value="Bro-N"/>
    <property type="match status" value="1"/>
</dbReference>
<name>A0ABW6T318_9ACTN</name>
<evidence type="ECO:0000313" key="3">
    <source>
        <dbReference type="Proteomes" id="UP001602013"/>
    </source>
</evidence>
<sequence length="264" mass="29560">MTQSNELQRFVFPDTGQSVRTFLIDGEPWFVAADVCELLGYTRVADALRIPDEDDLGTHFVRGHDERDRPAQIVSEPGLYSLILRSNRPEAKAFKRWITHEVLPAIRRTGSYSIPAQVYAIPISFAEALELAARQARELEVVQAKVAELEPEAARAAQTMDADGLALVGTIGKRFGLKEKALREFLYAQGLLIRHGLRRNEPMARYVQSGHFEVKVTLVGEPVRERSTTYVTPKGEALIWKRLYEAGVVGSPRPPARQLVLAEL</sequence>
<comment type="caution">
    <text evidence="2">The sequence shown here is derived from an EMBL/GenBank/DDBJ whole genome shotgun (WGS) entry which is preliminary data.</text>
</comment>
<feature type="domain" description="Bro-N" evidence="1">
    <location>
        <begin position="4"/>
        <end position="110"/>
    </location>
</feature>
<dbReference type="PANTHER" id="PTHR36180">
    <property type="entry name" value="DNA-BINDING PROTEIN-RELATED-RELATED"/>
    <property type="match status" value="1"/>
</dbReference>
<dbReference type="EMBL" id="JBIASD010000052">
    <property type="protein sequence ID" value="MFF3671674.1"/>
    <property type="molecule type" value="Genomic_DNA"/>
</dbReference>
<protein>
    <submittedName>
        <fullName evidence="2">Phage antirepressor</fullName>
    </submittedName>
</protein>